<accession>A0A1D3CU15</accession>
<feature type="compositionally biased region" description="Polar residues" evidence="5">
    <location>
        <begin position="387"/>
        <end position="396"/>
    </location>
</feature>
<dbReference type="GO" id="GO:0061665">
    <property type="term" value="F:SUMO ligase activity"/>
    <property type="evidence" value="ECO:0007669"/>
    <property type="project" value="TreeGrafter"/>
</dbReference>
<evidence type="ECO:0000256" key="2">
    <source>
        <dbReference type="ARBA" id="ARBA00022771"/>
    </source>
</evidence>
<dbReference type="AlphaFoldDB" id="A0A1D3CU15"/>
<feature type="domain" description="SP-RING-type" evidence="6">
    <location>
        <begin position="146"/>
        <end position="237"/>
    </location>
</feature>
<keyword evidence="1" id="KW-0479">Metal-binding</keyword>
<evidence type="ECO:0000259" key="6">
    <source>
        <dbReference type="PROSITE" id="PS51044"/>
    </source>
</evidence>
<dbReference type="InterPro" id="IPR004181">
    <property type="entry name" value="Znf_MIZ"/>
</dbReference>
<comment type="caution">
    <text evidence="7">The sequence shown here is derived from an EMBL/GenBank/DDBJ whole genome shotgun (WGS) entry which is preliminary data.</text>
</comment>
<dbReference type="Pfam" id="PF02891">
    <property type="entry name" value="zf-MIZ"/>
    <property type="match status" value="1"/>
</dbReference>
<dbReference type="GO" id="GO:0008270">
    <property type="term" value="F:zinc ion binding"/>
    <property type="evidence" value="ECO:0007669"/>
    <property type="project" value="UniProtKB-KW"/>
</dbReference>
<evidence type="ECO:0000256" key="5">
    <source>
        <dbReference type="SAM" id="MobiDB-lite"/>
    </source>
</evidence>
<protein>
    <submittedName>
        <fullName evidence="7">Protein inhibitor of activated stat</fullName>
    </submittedName>
</protein>
<dbReference type="EMBL" id="JROU02001965">
    <property type="protein sequence ID" value="OEH74675.1"/>
    <property type="molecule type" value="Genomic_DNA"/>
</dbReference>
<dbReference type="Proteomes" id="UP000095192">
    <property type="component" value="Unassembled WGS sequence"/>
</dbReference>
<keyword evidence="3" id="KW-0862">Zinc</keyword>
<dbReference type="PANTHER" id="PTHR10782:SF4">
    <property type="entry name" value="TONALLI, ISOFORM E"/>
    <property type="match status" value="1"/>
</dbReference>
<dbReference type="GO" id="GO:0000785">
    <property type="term" value="C:chromatin"/>
    <property type="evidence" value="ECO:0007669"/>
    <property type="project" value="TreeGrafter"/>
</dbReference>
<dbReference type="GO" id="GO:0016925">
    <property type="term" value="P:protein sumoylation"/>
    <property type="evidence" value="ECO:0007669"/>
    <property type="project" value="TreeGrafter"/>
</dbReference>
<evidence type="ECO:0000313" key="7">
    <source>
        <dbReference type="EMBL" id="OEH74675.1"/>
    </source>
</evidence>
<dbReference type="VEuPathDB" id="ToxoDB:cyc_04577"/>
<dbReference type="InParanoid" id="A0A1D3CU15"/>
<organism evidence="7 8">
    <name type="scientific">Cyclospora cayetanensis</name>
    <dbReference type="NCBI Taxonomy" id="88456"/>
    <lineage>
        <taxon>Eukaryota</taxon>
        <taxon>Sar</taxon>
        <taxon>Alveolata</taxon>
        <taxon>Apicomplexa</taxon>
        <taxon>Conoidasida</taxon>
        <taxon>Coccidia</taxon>
        <taxon>Eucoccidiorida</taxon>
        <taxon>Eimeriorina</taxon>
        <taxon>Eimeriidae</taxon>
        <taxon>Cyclospora</taxon>
    </lineage>
</organism>
<dbReference type="PROSITE" id="PS51044">
    <property type="entry name" value="ZF_SP_RING"/>
    <property type="match status" value="1"/>
</dbReference>
<dbReference type="CDD" id="cd16650">
    <property type="entry name" value="SP-RING_PIAS-like"/>
    <property type="match status" value="1"/>
</dbReference>
<dbReference type="PANTHER" id="PTHR10782">
    <property type="entry name" value="ZINC FINGER MIZ DOMAIN-CONTAINING PROTEIN"/>
    <property type="match status" value="1"/>
</dbReference>
<dbReference type="VEuPathDB" id="ToxoDB:LOC34621092"/>
<feature type="region of interest" description="Disordered" evidence="5">
    <location>
        <begin position="302"/>
        <end position="426"/>
    </location>
</feature>
<evidence type="ECO:0000256" key="3">
    <source>
        <dbReference type="ARBA" id="ARBA00022833"/>
    </source>
</evidence>
<keyword evidence="2 4" id="KW-0863">Zinc-finger</keyword>
<evidence type="ECO:0000256" key="1">
    <source>
        <dbReference type="ARBA" id="ARBA00022723"/>
    </source>
</evidence>
<keyword evidence="8" id="KW-1185">Reference proteome</keyword>
<reference evidence="7 8" key="1">
    <citation type="journal article" date="2016" name="BMC Genomics">
        <title>Comparative genomics reveals Cyclospora cayetanensis possesses coccidia-like metabolism and invasion components but unique surface antigens.</title>
        <authorList>
            <person name="Liu S."/>
            <person name="Wang L."/>
            <person name="Zheng H."/>
            <person name="Xu Z."/>
            <person name="Roellig D.M."/>
            <person name="Li N."/>
            <person name="Frace M.A."/>
            <person name="Tang K."/>
            <person name="Arrowood M.J."/>
            <person name="Moss D.M."/>
            <person name="Zhang L."/>
            <person name="Feng Y."/>
            <person name="Xiao L."/>
        </authorList>
    </citation>
    <scope>NUCLEOTIDE SEQUENCE [LARGE SCALE GENOMIC DNA]</scope>
    <source>
        <strain evidence="7 8">CHN_HEN01</strain>
    </source>
</reference>
<evidence type="ECO:0000256" key="4">
    <source>
        <dbReference type="PROSITE-ProRule" id="PRU00452"/>
    </source>
</evidence>
<name>A0A1D3CU15_9EIME</name>
<dbReference type="InterPro" id="IPR013083">
    <property type="entry name" value="Znf_RING/FYVE/PHD"/>
</dbReference>
<sequence>MDPFNPVIRVFFVGASQDCLTFSLDASELKAWRAAAKEVFVRCCEALTPVNIQTWPRTAEIVINGRVFLFAVTFLESGLKEDTGCVGGGVACLPPEGVASVGVFLAHLSRAESIDAQGDFTRGAVLRCVWIVLGETKGPEALQESEDEEVQCLEVGRRLKLLCPITFTRIEVPCRGRLCRHLQCYDLEGFLQVSRGMKAFNSRWRCPQCHLVVLPHDLVVDGFFLYLLKQTGEDDTEVELQADLSFRVLSDEELKAESKRAEQQRQLAAETLLKPKGEETEPTGKVAFEVVEMLTSEAFGQLAGGSSASSSLVETSHGAVKEGSSGDEEPSKKRQRRRAPEGFSEEAKSRSRTEVLCLSDSSDDEHQRQQSQQHKTAMESIADGDSRASTDPNSRNGGAADAPIALDSDTDDDDQQAQAKLREASTPEGKLLEAFAGSMSSVVGSEGAAACSHISSSNTIGGRSAFPDGGCQWQAGAPTDGLAERDISGVGAPLTSTQLPTADALGIAAAAPTVGAPAVGIPTVGAPTVAAPTVGVPAVAASAVAASALDAPTVGAPAVAASALDAPTVGAPAVGDLAVGDLAAGAPAVDGLRALQERCQQELLLRQQRQAIDPQMELLLLQHNRHEASDEHRELWTPAMASKAVVASKAACASWRGERRRGSSMHVAALTGSVCTRAWFWQERGRVLWCAYRY</sequence>
<gene>
    <name evidence="7" type="ORF">cyc_04577</name>
</gene>
<proteinExistence type="predicted"/>
<dbReference type="Gene3D" id="3.30.40.10">
    <property type="entry name" value="Zinc/RING finger domain, C3HC4 (zinc finger)"/>
    <property type="match status" value="1"/>
</dbReference>
<evidence type="ECO:0000313" key="8">
    <source>
        <dbReference type="Proteomes" id="UP000095192"/>
    </source>
</evidence>